<organism evidence="1">
    <name type="scientific">Arundo donax</name>
    <name type="common">Giant reed</name>
    <name type="synonym">Donax arundinaceus</name>
    <dbReference type="NCBI Taxonomy" id="35708"/>
    <lineage>
        <taxon>Eukaryota</taxon>
        <taxon>Viridiplantae</taxon>
        <taxon>Streptophyta</taxon>
        <taxon>Embryophyta</taxon>
        <taxon>Tracheophyta</taxon>
        <taxon>Spermatophyta</taxon>
        <taxon>Magnoliopsida</taxon>
        <taxon>Liliopsida</taxon>
        <taxon>Poales</taxon>
        <taxon>Poaceae</taxon>
        <taxon>PACMAD clade</taxon>
        <taxon>Arundinoideae</taxon>
        <taxon>Arundineae</taxon>
        <taxon>Arundo</taxon>
    </lineage>
</organism>
<dbReference type="EMBL" id="GBRH01176626">
    <property type="protein sequence ID" value="JAE21270.1"/>
    <property type="molecule type" value="Transcribed_RNA"/>
</dbReference>
<reference evidence="1" key="2">
    <citation type="journal article" date="2015" name="Data Brief">
        <title>Shoot transcriptome of the giant reed, Arundo donax.</title>
        <authorList>
            <person name="Barrero R.A."/>
            <person name="Guerrero F.D."/>
            <person name="Moolhuijzen P."/>
            <person name="Goolsby J.A."/>
            <person name="Tidwell J."/>
            <person name="Bellgard S.E."/>
            <person name="Bellgard M.I."/>
        </authorList>
    </citation>
    <scope>NUCLEOTIDE SEQUENCE</scope>
    <source>
        <tissue evidence="1">Shoot tissue taken approximately 20 cm above the soil surface</tissue>
    </source>
</reference>
<evidence type="ECO:0000313" key="1">
    <source>
        <dbReference type="EMBL" id="JAE21270.1"/>
    </source>
</evidence>
<reference evidence="1" key="1">
    <citation type="submission" date="2014-09" db="EMBL/GenBank/DDBJ databases">
        <authorList>
            <person name="Magalhaes I.L.F."/>
            <person name="Oliveira U."/>
            <person name="Santos F.R."/>
            <person name="Vidigal T.H.D.A."/>
            <person name="Brescovit A.D."/>
            <person name="Santos A.J."/>
        </authorList>
    </citation>
    <scope>NUCLEOTIDE SEQUENCE</scope>
    <source>
        <tissue evidence="1">Shoot tissue taken approximately 20 cm above the soil surface</tissue>
    </source>
</reference>
<dbReference type="AlphaFoldDB" id="A0A0A9G863"/>
<name>A0A0A9G863_ARUDO</name>
<proteinExistence type="predicted"/>
<accession>A0A0A9G863</accession>
<sequence>MQTLRTGDISFFRLSLSCPKIFSTHAVSCCLNSMAGYRASTCGRVSPRPTSFEGDLSVCTIFPPSPRAPPDQRDGVANNPFDRRFFCRRQSSAEVLDNQ</sequence>
<protein>
    <submittedName>
        <fullName evidence="1">Uncharacterized protein</fullName>
    </submittedName>
</protein>